<dbReference type="OrthoDB" id="5994at2759"/>
<comment type="similarity">
    <text evidence="1">Belongs to the bacterial ribosomal protein bL21 family.</text>
</comment>
<dbReference type="GO" id="GO:0005762">
    <property type="term" value="C:mitochondrial large ribosomal subunit"/>
    <property type="evidence" value="ECO:0007669"/>
    <property type="project" value="TreeGrafter"/>
</dbReference>
<dbReference type="Proteomes" id="UP000308768">
    <property type="component" value="Unassembled WGS sequence"/>
</dbReference>
<dbReference type="InterPro" id="IPR036164">
    <property type="entry name" value="bL21-like_sf"/>
</dbReference>
<reference evidence="4 5" key="1">
    <citation type="submission" date="2017-03" db="EMBL/GenBank/DDBJ databases">
        <title>Genomes of endolithic fungi from Antarctica.</title>
        <authorList>
            <person name="Coleine C."/>
            <person name="Masonjones S."/>
            <person name="Stajich J.E."/>
        </authorList>
    </citation>
    <scope>NUCLEOTIDE SEQUENCE [LARGE SCALE GENOMIC DNA]</scope>
    <source>
        <strain evidence="4 5">CCFEE 5187</strain>
    </source>
</reference>
<comment type="caution">
    <text evidence="4">The sequence shown here is derived from an EMBL/GenBank/DDBJ whole genome shotgun (WGS) entry which is preliminary data.</text>
</comment>
<dbReference type="PANTHER" id="PTHR21349:SF0">
    <property type="entry name" value="LARGE RIBOSOMAL SUBUNIT PROTEIN BL21M"/>
    <property type="match status" value="1"/>
</dbReference>
<feature type="compositionally biased region" description="Polar residues" evidence="3">
    <location>
        <begin position="47"/>
        <end position="82"/>
    </location>
</feature>
<dbReference type="AlphaFoldDB" id="A0A4U0Y1I1"/>
<gene>
    <name evidence="4" type="ORF">B0A49_00115</name>
</gene>
<keyword evidence="5" id="KW-1185">Reference proteome</keyword>
<dbReference type="EMBL" id="NAJN01000005">
    <property type="protein sequence ID" value="TKA82188.1"/>
    <property type="molecule type" value="Genomic_DNA"/>
</dbReference>
<dbReference type="SUPFAM" id="SSF141091">
    <property type="entry name" value="L21p-like"/>
    <property type="match status" value="1"/>
</dbReference>
<organism evidence="4 5">
    <name type="scientific">Cryomyces minteri</name>
    <dbReference type="NCBI Taxonomy" id="331657"/>
    <lineage>
        <taxon>Eukaryota</taxon>
        <taxon>Fungi</taxon>
        <taxon>Dikarya</taxon>
        <taxon>Ascomycota</taxon>
        <taxon>Pezizomycotina</taxon>
        <taxon>Dothideomycetes</taxon>
        <taxon>Dothideomycetes incertae sedis</taxon>
        <taxon>Cryomyces</taxon>
    </lineage>
</organism>
<dbReference type="PANTHER" id="PTHR21349">
    <property type="entry name" value="50S RIBOSOMAL PROTEIN L21"/>
    <property type="match status" value="1"/>
</dbReference>
<evidence type="ECO:0000256" key="3">
    <source>
        <dbReference type="SAM" id="MobiDB-lite"/>
    </source>
</evidence>
<evidence type="ECO:0000256" key="2">
    <source>
        <dbReference type="ARBA" id="ARBA00044129"/>
    </source>
</evidence>
<protein>
    <recommendedName>
        <fullName evidence="2">Large ribosomal subunit protein bL21m</fullName>
    </recommendedName>
</protein>
<dbReference type="STRING" id="331657.A0A4U0Y1I1"/>
<evidence type="ECO:0000256" key="1">
    <source>
        <dbReference type="ARBA" id="ARBA00008563"/>
    </source>
</evidence>
<name>A0A4U0Y1I1_9PEZI</name>
<accession>A0A4U0Y1I1</accession>
<feature type="region of interest" description="Disordered" evidence="3">
    <location>
        <begin position="42"/>
        <end position="103"/>
    </location>
</feature>
<feature type="compositionally biased region" description="Low complexity" evidence="3">
    <location>
        <begin position="89"/>
        <end position="103"/>
    </location>
</feature>
<sequence length="265" mass="29360">MLTRTIKRSVLEQLWASPLPPIFLLPLRASITTVSHTTSAPAIPEALTNSATQPSDSQTASPRVSQQPDVSSYQPISHSSLESIPKLPTPTSHDPSTPTTPLSDSIRELLPLLRAQSPHYITAHIHARPYLVTQGDTLRLPFLMRDVSPGDVLRLNRASLLGSRDYTLRAAAPAPVAMPVHHSPLRAKGGTLPNLAERGGYLDERLFVCRAVVMGTEAEPMRVMEKTKRRQRHVKTVRSKLRFTVLKIKEVRVRSLEEIESGEEE</sequence>
<evidence type="ECO:0000313" key="4">
    <source>
        <dbReference type="EMBL" id="TKA82188.1"/>
    </source>
</evidence>
<dbReference type="InterPro" id="IPR028909">
    <property type="entry name" value="bL21-like"/>
</dbReference>
<dbReference type="GO" id="GO:0003735">
    <property type="term" value="F:structural constituent of ribosome"/>
    <property type="evidence" value="ECO:0007669"/>
    <property type="project" value="TreeGrafter"/>
</dbReference>
<proteinExistence type="inferred from homology"/>
<evidence type="ECO:0000313" key="5">
    <source>
        <dbReference type="Proteomes" id="UP000308768"/>
    </source>
</evidence>